<keyword evidence="2" id="KW-0238">DNA-binding</keyword>
<dbReference type="InterPro" id="IPR010982">
    <property type="entry name" value="Lambda_DNA-bd_dom_sf"/>
</dbReference>
<dbReference type="Pfam" id="PF01381">
    <property type="entry name" value="HTH_3"/>
    <property type="match status" value="1"/>
</dbReference>
<dbReference type="eggNOG" id="COG3800">
    <property type="taxonomic scope" value="Bacteria"/>
</dbReference>
<name>F5XE46_MICPN</name>
<dbReference type="HOGENOM" id="CLU_552960_0_0_11"/>
<dbReference type="PANTHER" id="PTHR46797">
    <property type="entry name" value="HTH-TYPE TRANSCRIPTIONAL REGULATOR"/>
    <property type="match status" value="1"/>
</dbReference>
<dbReference type="EMBL" id="AP012204">
    <property type="protein sequence ID" value="BAK37594.1"/>
    <property type="molecule type" value="Genomic_DNA"/>
</dbReference>
<dbReference type="GO" id="GO:0003700">
    <property type="term" value="F:DNA-binding transcription factor activity"/>
    <property type="evidence" value="ECO:0007669"/>
    <property type="project" value="TreeGrafter"/>
</dbReference>
<evidence type="ECO:0000256" key="1">
    <source>
        <dbReference type="ARBA" id="ARBA00007227"/>
    </source>
</evidence>
<evidence type="ECO:0000256" key="2">
    <source>
        <dbReference type="ARBA" id="ARBA00023125"/>
    </source>
</evidence>
<dbReference type="InterPro" id="IPR010359">
    <property type="entry name" value="IrrE_HExxH"/>
</dbReference>
<comment type="similarity">
    <text evidence="1">Belongs to the short-chain fatty acyl-CoA assimilation regulator (ScfR) family.</text>
</comment>
<proteinExistence type="inferred from homology"/>
<dbReference type="InterPro" id="IPR001387">
    <property type="entry name" value="Cro/C1-type_HTH"/>
</dbReference>
<dbReference type="SMART" id="SM00530">
    <property type="entry name" value="HTH_XRE"/>
    <property type="match status" value="1"/>
</dbReference>
<dbReference type="KEGG" id="mph:MLP_45800"/>
<feature type="domain" description="HTH cro/C1-type" evidence="3">
    <location>
        <begin position="45"/>
        <end position="99"/>
    </location>
</feature>
<dbReference type="InterPro" id="IPR050807">
    <property type="entry name" value="TransReg_Diox_bact_type"/>
</dbReference>
<sequence length="506" mass="55616">MPMSSQQHVSSSSLLDTSSVRLVAPRGEPVREHAGPDPLLIGKRIRHRRKALHLTLDAVAAQVGLSASAVSLIETGKREAKVSTVVALASALRCEVSDLLSDAAPSRRAELELRLERAQRSAAFSGLGVPPVRTGPRLPLDALESLVALHERIDQLAAERDATPEYARRANAELRAKMRASDNYFPAIENLADELLLASEHDGGPLTKHRVSAIAEHLGFTLHAVPDLPASTRSVTDLVNRCIYLPTGDAGAQRTMALAALGHIVLEHEPPRDYAEFLAQRVEVNYFAAAVLVPQRWAVGFLADAKRDKDIAIEDLRDRYLVSYEMAAHRFTNLATIHLQIPVHFMKINSSGVIYKAYANDGVDFPTDSSGAVEGQKVCRYWTAREVFSTADWSQPYQQYTDTPAGTFWCTAVAERGEHESYSVSVGTPYQHVKWFRGRETTHRSRSRCPDPSCCQLPPRELAAKWADASWPSARVHSALLASLPAGAFPGVDQTEVLQFLERQQG</sequence>
<dbReference type="Pfam" id="PF06114">
    <property type="entry name" value="Peptidase_M78"/>
    <property type="match status" value="1"/>
</dbReference>
<dbReference type="PROSITE" id="PS50943">
    <property type="entry name" value="HTH_CROC1"/>
    <property type="match status" value="1"/>
</dbReference>
<evidence type="ECO:0000313" key="5">
    <source>
        <dbReference type="Proteomes" id="UP000007947"/>
    </source>
</evidence>
<keyword evidence="5" id="KW-1185">Reference proteome</keyword>
<protein>
    <submittedName>
        <fullName evidence="4">Putative Xre family DNA binding protein</fullName>
    </submittedName>
</protein>
<dbReference type="CDD" id="cd00093">
    <property type="entry name" value="HTH_XRE"/>
    <property type="match status" value="1"/>
</dbReference>
<gene>
    <name evidence="4" type="ordered locus">MLP_45800</name>
</gene>
<dbReference type="eggNOG" id="COG1396">
    <property type="taxonomic scope" value="Bacteria"/>
</dbReference>
<dbReference type="SUPFAM" id="SSF47413">
    <property type="entry name" value="lambda repressor-like DNA-binding domains"/>
    <property type="match status" value="1"/>
</dbReference>
<evidence type="ECO:0000259" key="3">
    <source>
        <dbReference type="PROSITE" id="PS50943"/>
    </source>
</evidence>
<dbReference type="Gene3D" id="1.10.260.40">
    <property type="entry name" value="lambda repressor-like DNA-binding domains"/>
    <property type="match status" value="1"/>
</dbReference>
<dbReference type="Proteomes" id="UP000007947">
    <property type="component" value="Chromosome"/>
</dbReference>
<organism evidence="4 5">
    <name type="scientific">Microlunatus phosphovorus (strain ATCC 700054 / DSM 10555 / JCM 9379 / NBRC 101784 / NCIMB 13414 / VKM Ac-1990 / NM-1)</name>
    <dbReference type="NCBI Taxonomy" id="1032480"/>
    <lineage>
        <taxon>Bacteria</taxon>
        <taxon>Bacillati</taxon>
        <taxon>Actinomycetota</taxon>
        <taxon>Actinomycetes</taxon>
        <taxon>Propionibacteriales</taxon>
        <taxon>Propionibacteriaceae</taxon>
        <taxon>Microlunatus</taxon>
    </lineage>
</organism>
<reference evidence="4 5" key="1">
    <citation type="submission" date="2011-05" db="EMBL/GenBank/DDBJ databases">
        <title>Whole genome sequence of Microlunatus phosphovorus NM-1.</title>
        <authorList>
            <person name="Hosoyama A."/>
            <person name="Sasaki K."/>
            <person name="Harada T."/>
            <person name="Igarashi R."/>
            <person name="Kawakoshi A."/>
            <person name="Sasagawa M."/>
            <person name="Fukada J."/>
            <person name="Nakamura S."/>
            <person name="Katano Y."/>
            <person name="Hanada S."/>
            <person name="Kamagata Y."/>
            <person name="Nakamura N."/>
            <person name="Yamazaki S."/>
            <person name="Fujita N."/>
        </authorList>
    </citation>
    <scope>NUCLEOTIDE SEQUENCE [LARGE SCALE GENOMIC DNA]</scope>
    <source>
        <strain evidence="5">ATCC 700054 / DSM 10555 / JCM 9379 / NBRC 101784 / NCIMB 13414 / VKM Ac-1990 / NM-1</strain>
    </source>
</reference>
<dbReference type="AlphaFoldDB" id="F5XE46"/>
<accession>F5XE46</accession>
<dbReference type="PANTHER" id="PTHR46797:SF1">
    <property type="entry name" value="METHYLPHOSPHONATE SYNTHASE"/>
    <property type="match status" value="1"/>
</dbReference>
<dbReference type="GO" id="GO:0003677">
    <property type="term" value="F:DNA binding"/>
    <property type="evidence" value="ECO:0007669"/>
    <property type="project" value="UniProtKB-KW"/>
</dbReference>
<dbReference type="STRING" id="1032480.MLP_45800"/>
<evidence type="ECO:0000313" key="4">
    <source>
        <dbReference type="EMBL" id="BAK37594.1"/>
    </source>
</evidence>
<dbReference type="GO" id="GO:0005829">
    <property type="term" value="C:cytosol"/>
    <property type="evidence" value="ECO:0007669"/>
    <property type="project" value="TreeGrafter"/>
</dbReference>